<dbReference type="PANTHER" id="PTHR12110:SF41">
    <property type="entry name" value="INOSOSE DEHYDRATASE"/>
    <property type="match status" value="1"/>
</dbReference>
<dbReference type="InterPro" id="IPR013022">
    <property type="entry name" value="Xyl_isomerase-like_TIM-brl"/>
</dbReference>
<gene>
    <name evidence="2" type="ORF">NAG76_17260</name>
</gene>
<keyword evidence="2" id="KW-0413">Isomerase</keyword>
<dbReference type="KEGG" id="plig:NAG76_17260"/>
<feature type="domain" description="Xylose isomerase-like TIM barrel" evidence="1">
    <location>
        <begin position="27"/>
        <end position="250"/>
    </location>
</feature>
<dbReference type="InterPro" id="IPR050312">
    <property type="entry name" value="IolE/XylAMocC-like"/>
</dbReference>
<reference evidence="2" key="1">
    <citation type="submission" date="2022-05" db="EMBL/GenBank/DDBJ databases">
        <title>Novel bacterial taxa in a minimal lignocellulolytic consortium and its capacity to transform plastics disclosed by genome-resolved metagenomics.</title>
        <authorList>
            <person name="Rodriguez C.A.D."/>
            <person name="Diaz-Garcia L."/>
            <person name="Herrera K."/>
            <person name="Tarazona N.A."/>
            <person name="Sproer C."/>
            <person name="Overmann J."/>
            <person name="Jimenez D.J."/>
        </authorList>
    </citation>
    <scope>NUCLEOTIDE SEQUENCE</scope>
    <source>
        <strain evidence="2">MAG5</strain>
    </source>
</reference>
<dbReference type="EMBL" id="CP097899">
    <property type="protein sequence ID" value="URN93567.1"/>
    <property type="molecule type" value="Genomic_DNA"/>
</dbReference>
<proteinExistence type="predicted"/>
<dbReference type="Gene3D" id="3.20.20.150">
    <property type="entry name" value="Divalent-metal-dependent TIM barrel enzymes"/>
    <property type="match status" value="1"/>
</dbReference>
<dbReference type="SUPFAM" id="SSF51658">
    <property type="entry name" value="Xylose isomerase-like"/>
    <property type="match status" value="1"/>
</dbReference>
<dbReference type="Proteomes" id="UP001056756">
    <property type="component" value="Chromosome"/>
</dbReference>
<accession>A0A9J6ZBZ8</accession>
<organism evidence="2 3">
    <name type="scientific">Candidatus Pristimantibacillus lignocellulolyticus</name>
    <dbReference type="NCBI Taxonomy" id="2994561"/>
    <lineage>
        <taxon>Bacteria</taxon>
        <taxon>Bacillati</taxon>
        <taxon>Bacillota</taxon>
        <taxon>Bacilli</taxon>
        <taxon>Bacillales</taxon>
        <taxon>Paenibacillaceae</taxon>
        <taxon>Candidatus Pristimantibacillus</taxon>
    </lineage>
</organism>
<sequence>MTKQSKIGVQMFNLKQKVAELGAYATLEKLHELGFHSVEVTQIAMTSENVAQLKKASEDFGIQIAAVSAPLNKGVNDPGESLETHFDKIVNDCKELDCKYIRIGMMPLAIMGHKDQVMQYIAEAEAMANRLAEHGLELYYHNHHVEFEKYDGEYLIDMMRNHTTKLGFELDVHWIQRGGENPVAVINRFKGRIGLLHLKDYRIGRLEVGEDDLKDMSKFMRKFTNIIQFAELGQGSLDIPAIIDAGLDSGVKHFFIEQDDTNGRDPFDCLQDSKLYLVRQGYGDWI</sequence>
<dbReference type="PANTHER" id="PTHR12110">
    <property type="entry name" value="HYDROXYPYRUVATE ISOMERASE"/>
    <property type="match status" value="1"/>
</dbReference>
<protein>
    <submittedName>
        <fullName evidence="2">Sugar phosphate isomerase/epimerase</fullName>
    </submittedName>
</protein>
<evidence type="ECO:0000313" key="2">
    <source>
        <dbReference type="EMBL" id="URN93567.1"/>
    </source>
</evidence>
<dbReference type="AlphaFoldDB" id="A0A9J6ZBZ8"/>
<evidence type="ECO:0000313" key="3">
    <source>
        <dbReference type="Proteomes" id="UP001056756"/>
    </source>
</evidence>
<dbReference type="InterPro" id="IPR036237">
    <property type="entry name" value="Xyl_isomerase-like_sf"/>
</dbReference>
<evidence type="ECO:0000259" key="1">
    <source>
        <dbReference type="Pfam" id="PF01261"/>
    </source>
</evidence>
<dbReference type="GO" id="GO:0016853">
    <property type="term" value="F:isomerase activity"/>
    <property type="evidence" value="ECO:0007669"/>
    <property type="project" value="UniProtKB-KW"/>
</dbReference>
<name>A0A9J6ZBZ8_9BACL</name>
<dbReference type="Pfam" id="PF01261">
    <property type="entry name" value="AP_endonuc_2"/>
    <property type="match status" value="1"/>
</dbReference>